<keyword evidence="2" id="KW-0680">Restriction system</keyword>
<dbReference type="AlphaFoldDB" id="A0A4R1G124"/>
<comment type="similarity">
    <text evidence="1">Belongs to the type-I restriction system S methylase family.</text>
</comment>
<keyword evidence="3" id="KW-0238">DNA-binding</keyword>
<dbReference type="EMBL" id="SMFT01000002">
    <property type="protein sequence ID" value="TCJ98688.1"/>
    <property type="molecule type" value="Genomic_DNA"/>
</dbReference>
<dbReference type="Proteomes" id="UP000294702">
    <property type="component" value="Unassembled WGS sequence"/>
</dbReference>
<name>A0A4R1G124_9PAST</name>
<evidence type="ECO:0000313" key="5">
    <source>
        <dbReference type="EMBL" id="TCJ98688.1"/>
    </source>
</evidence>
<dbReference type="RefSeq" id="WP_132690300.1">
    <property type="nucleotide sequence ID" value="NZ_SMFT01000002.1"/>
</dbReference>
<keyword evidence="6" id="KW-1185">Reference proteome</keyword>
<protein>
    <submittedName>
        <fullName evidence="5">Type I restriction modification DNA specificity protein</fullName>
    </submittedName>
</protein>
<feature type="domain" description="Type I restriction modification DNA specificity" evidence="4">
    <location>
        <begin position="49"/>
        <end position="161"/>
    </location>
</feature>
<dbReference type="GO" id="GO:0003677">
    <property type="term" value="F:DNA binding"/>
    <property type="evidence" value="ECO:0007669"/>
    <property type="project" value="UniProtKB-KW"/>
</dbReference>
<dbReference type="InterPro" id="IPR000055">
    <property type="entry name" value="Restrct_endonuc_typeI_TRD"/>
</dbReference>
<reference evidence="5 6" key="1">
    <citation type="submission" date="2019-03" db="EMBL/GenBank/DDBJ databases">
        <title>Genomic Encyclopedia of Type Strains, Phase IV (KMG-IV): sequencing the most valuable type-strain genomes for metagenomic binning, comparative biology and taxonomic classification.</title>
        <authorList>
            <person name="Goeker M."/>
        </authorList>
    </citation>
    <scope>NUCLEOTIDE SEQUENCE [LARGE SCALE GENOMIC DNA]</scope>
    <source>
        <strain evidence="5 6">DSM 15534</strain>
    </source>
</reference>
<accession>A0A4R1G124</accession>
<comment type="caution">
    <text evidence="5">The sequence shown here is derived from an EMBL/GenBank/DDBJ whole genome shotgun (WGS) entry which is preliminary data.</text>
</comment>
<dbReference type="SUPFAM" id="SSF116734">
    <property type="entry name" value="DNA methylase specificity domain"/>
    <property type="match status" value="1"/>
</dbReference>
<dbReference type="Gene3D" id="3.90.220.20">
    <property type="entry name" value="DNA methylase specificity domains"/>
    <property type="match status" value="1"/>
</dbReference>
<dbReference type="InterPro" id="IPR044946">
    <property type="entry name" value="Restrct_endonuc_typeI_TRD_sf"/>
</dbReference>
<evidence type="ECO:0000256" key="2">
    <source>
        <dbReference type="ARBA" id="ARBA00022747"/>
    </source>
</evidence>
<evidence type="ECO:0000313" key="6">
    <source>
        <dbReference type="Proteomes" id="UP000294702"/>
    </source>
</evidence>
<dbReference type="OrthoDB" id="5679005at2"/>
<gene>
    <name evidence="5" type="ORF">EV694_1103</name>
</gene>
<dbReference type="GO" id="GO:0009307">
    <property type="term" value="P:DNA restriction-modification system"/>
    <property type="evidence" value="ECO:0007669"/>
    <property type="project" value="UniProtKB-KW"/>
</dbReference>
<sequence>MRKLIEFYSGSPQFRIQESTDIHAPYYCYYGQAELENDLIDMGQDYQGKRVRTFDKLITVQTDDIVFSLISGRASQVRARHQGYLLTQNYVKLIPSSPINGKYLIFLLNEDANIRRQLQMNLQGSSVQKYTLKQLKELELPPLPPLEKQQLMGEIYFKQLRIQALQQRVAKLQTTIILNQLKGVKQ</sequence>
<evidence type="ECO:0000259" key="4">
    <source>
        <dbReference type="Pfam" id="PF01420"/>
    </source>
</evidence>
<proteinExistence type="inferred from homology"/>
<evidence type="ECO:0000256" key="3">
    <source>
        <dbReference type="ARBA" id="ARBA00023125"/>
    </source>
</evidence>
<dbReference type="Pfam" id="PF01420">
    <property type="entry name" value="Methylase_S"/>
    <property type="match status" value="1"/>
</dbReference>
<organism evidence="5 6">
    <name type="scientific">Volucribacter psittacicida</name>
    <dbReference type="NCBI Taxonomy" id="203482"/>
    <lineage>
        <taxon>Bacteria</taxon>
        <taxon>Pseudomonadati</taxon>
        <taxon>Pseudomonadota</taxon>
        <taxon>Gammaproteobacteria</taxon>
        <taxon>Pasteurellales</taxon>
        <taxon>Pasteurellaceae</taxon>
        <taxon>Volucribacter</taxon>
    </lineage>
</organism>
<evidence type="ECO:0000256" key="1">
    <source>
        <dbReference type="ARBA" id="ARBA00010923"/>
    </source>
</evidence>